<dbReference type="Pfam" id="PF12678">
    <property type="entry name" value="zf-rbx1"/>
    <property type="match status" value="1"/>
</dbReference>
<reference evidence="9" key="1">
    <citation type="submission" date="2017-03" db="EMBL/GenBank/DDBJ databases">
        <title>Phytopthora megakarya and P. palmivora, two closely related causual agents of cacao black pod achieved similar genome size and gene model numbers by different mechanisms.</title>
        <authorList>
            <person name="Ali S."/>
            <person name="Shao J."/>
            <person name="Larry D.J."/>
            <person name="Kronmiller B."/>
            <person name="Shen D."/>
            <person name="Strem M.D."/>
            <person name="Melnick R.L."/>
            <person name="Guiltinan M.J."/>
            <person name="Tyler B.M."/>
            <person name="Meinhardt L.W."/>
            <person name="Bailey B.A."/>
        </authorList>
    </citation>
    <scope>NUCLEOTIDE SEQUENCE [LARGE SCALE GENOMIC DNA]</scope>
    <source>
        <strain evidence="9">zdho120</strain>
    </source>
</reference>
<organism evidence="8 9">
    <name type="scientific">Phytophthora megakarya</name>
    <dbReference type="NCBI Taxonomy" id="4795"/>
    <lineage>
        <taxon>Eukaryota</taxon>
        <taxon>Sar</taxon>
        <taxon>Stramenopiles</taxon>
        <taxon>Oomycota</taxon>
        <taxon>Peronosporomycetes</taxon>
        <taxon>Peronosporales</taxon>
        <taxon>Peronosporaceae</taxon>
        <taxon>Phytophthora</taxon>
    </lineage>
</organism>
<gene>
    <name evidence="8" type="ORF">PHMEG_00034095</name>
</gene>
<dbReference type="Proteomes" id="UP000198211">
    <property type="component" value="Unassembled WGS sequence"/>
</dbReference>
<dbReference type="OrthoDB" id="8062037at2759"/>
<proteinExistence type="predicted"/>
<dbReference type="EMBL" id="NBNE01012471">
    <property type="protein sequence ID" value="OWY95808.1"/>
    <property type="molecule type" value="Genomic_DNA"/>
</dbReference>
<dbReference type="InterPro" id="IPR001841">
    <property type="entry name" value="Znf_RING"/>
</dbReference>
<dbReference type="SUPFAM" id="SSF57850">
    <property type="entry name" value="RING/U-box"/>
    <property type="match status" value="1"/>
</dbReference>
<dbReference type="PROSITE" id="PS50089">
    <property type="entry name" value="ZF_RING_2"/>
    <property type="match status" value="1"/>
</dbReference>
<keyword evidence="5" id="KW-0862">Zinc</keyword>
<dbReference type="Gene3D" id="3.30.40.10">
    <property type="entry name" value="Zinc/RING finger domain, C3HC4 (zinc finger)"/>
    <property type="match status" value="1"/>
</dbReference>
<evidence type="ECO:0000256" key="4">
    <source>
        <dbReference type="ARBA" id="ARBA00022786"/>
    </source>
</evidence>
<evidence type="ECO:0000256" key="6">
    <source>
        <dbReference type="PROSITE-ProRule" id="PRU00175"/>
    </source>
</evidence>
<accession>A0A225USB4</accession>
<keyword evidence="9" id="KW-1185">Reference proteome</keyword>
<dbReference type="GO" id="GO:0008270">
    <property type="term" value="F:zinc ion binding"/>
    <property type="evidence" value="ECO:0007669"/>
    <property type="project" value="UniProtKB-KW"/>
</dbReference>
<dbReference type="PANTHER" id="PTHR15710">
    <property type="entry name" value="E3 UBIQUITIN-PROTEIN LIGASE PRAJA"/>
    <property type="match status" value="1"/>
</dbReference>
<keyword evidence="2" id="KW-0479">Metal-binding</keyword>
<evidence type="ECO:0000256" key="3">
    <source>
        <dbReference type="ARBA" id="ARBA00022771"/>
    </source>
</evidence>
<evidence type="ECO:0000313" key="8">
    <source>
        <dbReference type="EMBL" id="OWY95808.1"/>
    </source>
</evidence>
<comment type="caution">
    <text evidence="8">The sequence shown here is derived from an EMBL/GenBank/DDBJ whole genome shotgun (WGS) entry which is preliminary data.</text>
</comment>
<evidence type="ECO:0000259" key="7">
    <source>
        <dbReference type="PROSITE" id="PS50089"/>
    </source>
</evidence>
<comment type="pathway">
    <text evidence="1">Protein modification; protein ubiquitination.</text>
</comment>
<protein>
    <submittedName>
        <fullName evidence="8">Kazal-like serine protease inhibitor</fullName>
    </submittedName>
</protein>
<name>A0A225USB4_9STRA</name>
<dbReference type="InterPro" id="IPR013083">
    <property type="entry name" value="Znf_RING/FYVE/PHD"/>
</dbReference>
<keyword evidence="3 6" id="KW-0863">Zinc-finger</keyword>
<evidence type="ECO:0000256" key="2">
    <source>
        <dbReference type="ARBA" id="ARBA00022723"/>
    </source>
</evidence>
<keyword evidence="4" id="KW-0833">Ubl conjugation pathway</keyword>
<dbReference type="AlphaFoldDB" id="A0A225USB4"/>
<dbReference type="InterPro" id="IPR024766">
    <property type="entry name" value="Znf_RING_H2"/>
</dbReference>
<evidence type="ECO:0000313" key="9">
    <source>
        <dbReference type="Proteomes" id="UP000198211"/>
    </source>
</evidence>
<sequence length="166" mass="18834">MLEKASGPEFPRKHRRYDTVDIIQERRRGLATFVLEILAAYTDLDVIVGSDVREADHLKELYGNLVAFLEIKHEQTKMQMQLALIIPILKEVESEDTETVCSICLSSTHRSNDTLLTELERTQSSYSNMVKLPCGHSFHDDCILSWLRSSVTCPVCRGAIHEKLSG</sequence>
<dbReference type="STRING" id="4795.A0A225USB4"/>
<dbReference type="SMART" id="SM00184">
    <property type="entry name" value="RING"/>
    <property type="match status" value="1"/>
</dbReference>
<feature type="domain" description="RING-type" evidence="7">
    <location>
        <begin position="101"/>
        <end position="157"/>
    </location>
</feature>
<evidence type="ECO:0000256" key="1">
    <source>
        <dbReference type="ARBA" id="ARBA00004906"/>
    </source>
</evidence>
<evidence type="ECO:0000256" key="5">
    <source>
        <dbReference type="ARBA" id="ARBA00022833"/>
    </source>
</evidence>